<dbReference type="EMBL" id="SPLM01000004">
    <property type="protein sequence ID" value="TMW67634.1"/>
    <property type="molecule type" value="Genomic_DNA"/>
</dbReference>
<evidence type="ECO:0000313" key="3">
    <source>
        <dbReference type="Proteomes" id="UP000794436"/>
    </source>
</evidence>
<feature type="compositionally biased region" description="Polar residues" evidence="1">
    <location>
        <begin position="96"/>
        <end position="105"/>
    </location>
</feature>
<feature type="region of interest" description="Disordered" evidence="1">
    <location>
        <begin position="1"/>
        <end position="57"/>
    </location>
</feature>
<name>A0A8K1FNS7_PYTOL</name>
<keyword evidence="3" id="KW-1185">Reference proteome</keyword>
<evidence type="ECO:0000256" key="1">
    <source>
        <dbReference type="SAM" id="MobiDB-lite"/>
    </source>
</evidence>
<comment type="caution">
    <text evidence="2">The sequence shown here is derived from an EMBL/GenBank/DDBJ whole genome shotgun (WGS) entry which is preliminary data.</text>
</comment>
<feature type="compositionally biased region" description="Low complexity" evidence="1">
    <location>
        <begin position="213"/>
        <end position="222"/>
    </location>
</feature>
<protein>
    <submittedName>
        <fullName evidence="2">Uncharacterized protein</fullName>
    </submittedName>
</protein>
<dbReference type="OrthoDB" id="125812at2759"/>
<accession>A0A8K1FNS7</accession>
<proteinExistence type="predicted"/>
<dbReference type="AlphaFoldDB" id="A0A8K1FNS7"/>
<gene>
    <name evidence="2" type="ORF">Poli38472_011254</name>
</gene>
<evidence type="ECO:0000313" key="2">
    <source>
        <dbReference type="EMBL" id="TMW67634.1"/>
    </source>
</evidence>
<reference evidence="2" key="1">
    <citation type="submission" date="2019-03" db="EMBL/GenBank/DDBJ databases">
        <title>Long read genome sequence of the mycoparasitic Pythium oligandrum ATCC 38472 isolated from sugarbeet rhizosphere.</title>
        <authorList>
            <person name="Gaulin E."/>
        </authorList>
    </citation>
    <scope>NUCLEOTIDE SEQUENCE</scope>
    <source>
        <strain evidence="2">ATCC 38472_TT</strain>
    </source>
</reference>
<sequence length="434" mass="49105">MSKKHKRTSPYEDVLALGGPVKPPKLRKPAHSESPNRLVDASRTPLTSPQANEAAAKRMSIEVLEQKKMLLPYLDKIEYINVQLRQRGLLPETETPVLTSSWQTNSKERGSQDASNNAVDRKPGHVLASSPVRSRNQEPHTPSDKEHRTQMSVTTDKLHVRYPRLCATIDAPTLRQSAPRARPINWLLRLIESIYDELTNNFVLGSKGTTPNRPEQTSSRSTESTERAFRQRLVMPFLVRQFLDQTLGLPSLADQECLDLMGNVEATLESFPQMPVFSLFLREFYDDDILLFYLFLRHLAQQSFDLQLRAKEKLAHSSGSGGAKKFIAGDMYSLVDHPLVPDGTKIVILSRAACELVFQRFFIHAVDLRRPDGKVTPASTLARFMTEVKMHSLFDSSAFGKDRVSLDVFLSWGIQAFREIPEDVIAQFKYNDDA</sequence>
<feature type="region of interest" description="Disordered" evidence="1">
    <location>
        <begin position="95"/>
        <end position="154"/>
    </location>
</feature>
<feature type="region of interest" description="Disordered" evidence="1">
    <location>
        <begin position="205"/>
        <end position="225"/>
    </location>
</feature>
<feature type="compositionally biased region" description="Basic and acidic residues" evidence="1">
    <location>
        <begin position="135"/>
        <end position="149"/>
    </location>
</feature>
<dbReference type="Proteomes" id="UP000794436">
    <property type="component" value="Unassembled WGS sequence"/>
</dbReference>
<organism evidence="2 3">
    <name type="scientific">Pythium oligandrum</name>
    <name type="common">Mycoparasitic fungus</name>
    <dbReference type="NCBI Taxonomy" id="41045"/>
    <lineage>
        <taxon>Eukaryota</taxon>
        <taxon>Sar</taxon>
        <taxon>Stramenopiles</taxon>
        <taxon>Oomycota</taxon>
        <taxon>Peronosporomycetes</taxon>
        <taxon>Pythiales</taxon>
        <taxon>Pythiaceae</taxon>
        <taxon>Pythium</taxon>
    </lineage>
</organism>